<dbReference type="Proteomes" id="UP000536534">
    <property type="component" value="Unassembled WGS sequence"/>
</dbReference>
<protein>
    <submittedName>
        <fullName evidence="1">STAS/SEC14 domain-containing protein</fullName>
    </submittedName>
</protein>
<dbReference type="Gene3D" id="3.40.50.10600">
    <property type="entry name" value="SpoIIaa-like domains"/>
    <property type="match status" value="1"/>
</dbReference>
<organism evidence="1 2">
    <name type="scientific">Thauera phenolivorans</name>
    <dbReference type="NCBI Taxonomy" id="1792543"/>
    <lineage>
        <taxon>Bacteria</taxon>
        <taxon>Pseudomonadati</taxon>
        <taxon>Pseudomonadota</taxon>
        <taxon>Betaproteobacteria</taxon>
        <taxon>Rhodocyclales</taxon>
        <taxon>Zoogloeaceae</taxon>
        <taxon>Thauera</taxon>
    </lineage>
</organism>
<dbReference type="AlphaFoldDB" id="A0A7X7R8U5"/>
<sequence length="120" mass="13921">MISIENTESLVAVTVFGEFTLADYKEFEELVNYQIQFHGQVDLLFDLREMAGFTLDVAWEEVKFSRAHPHDFRRIAVLTDSEWVTWSAWLSQLFVEADIQVFNDEPDARAWLGAPAEFSQ</sequence>
<evidence type="ECO:0000313" key="1">
    <source>
        <dbReference type="EMBL" id="NLF54989.1"/>
    </source>
</evidence>
<gene>
    <name evidence="1" type="ORF">GX576_11455</name>
</gene>
<dbReference type="InterPro" id="IPR036513">
    <property type="entry name" value="STAS_dom_sf"/>
</dbReference>
<reference evidence="1 2" key="1">
    <citation type="journal article" date="2020" name="Biotechnol. Biofuels">
        <title>New insights from the biogas microbiome by comprehensive genome-resolved metagenomics of nearly 1600 species originating from multiple anaerobic digesters.</title>
        <authorList>
            <person name="Campanaro S."/>
            <person name="Treu L."/>
            <person name="Rodriguez-R L.M."/>
            <person name="Kovalovszki A."/>
            <person name="Ziels R.M."/>
            <person name="Maus I."/>
            <person name="Zhu X."/>
            <person name="Kougias P.G."/>
            <person name="Basile A."/>
            <person name="Luo G."/>
            <person name="Schluter A."/>
            <person name="Konstantinidis K.T."/>
            <person name="Angelidaki I."/>
        </authorList>
    </citation>
    <scope>NUCLEOTIDE SEQUENCE [LARGE SCALE GENOMIC DNA]</scope>
    <source>
        <strain evidence="1">AS06rmzACSIP_256</strain>
    </source>
</reference>
<comment type="caution">
    <text evidence="1">The sequence shown here is derived from an EMBL/GenBank/DDBJ whole genome shotgun (WGS) entry which is preliminary data.</text>
</comment>
<accession>A0A7X7R8U5</accession>
<dbReference type="InterPro" id="IPR021866">
    <property type="entry name" value="SpoIIAA-like"/>
</dbReference>
<dbReference type="OrthoDB" id="8562463at2"/>
<name>A0A7X7R8U5_9RHOO</name>
<dbReference type="RefSeq" id="WP_068803541.1">
    <property type="nucleotide sequence ID" value="NZ_MBFM01000001.1"/>
</dbReference>
<dbReference type="SUPFAM" id="SSF52091">
    <property type="entry name" value="SpoIIaa-like"/>
    <property type="match status" value="1"/>
</dbReference>
<evidence type="ECO:0000313" key="2">
    <source>
        <dbReference type="Proteomes" id="UP000536534"/>
    </source>
</evidence>
<dbReference type="EMBL" id="JAAYYV010000307">
    <property type="protein sequence ID" value="NLF54989.1"/>
    <property type="molecule type" value="Genomic_DNA"/>
</dbReference>
<proteinExistence type="predicted"/>
<dbReference type="InterPro" id="IPR038396">
    <property type="entry name" value="SpoIIAA-like_sf"/>
</dbReference>
<dbReference type="Pfam" id="PF11964">
    <property type="entry name" value="SpoIIAA-like"/>
    <property type="match status" value="1"/>
</dbReference>